<gene>
    <name evidence="2" type="ORF">K8U72_06300</name>
</gene>
<name>A0A921GFP6_9ACTN</name>
<protein>
    <submittedName>
        <fullName evidence="2">M48 family metallopeptidase</fullName>
    </submittedName>
</protein>
<organism evidence="2 3">
    <name type="scientific">Thermophilibacter provencensis</name>
    <dbReference type="NCBI Taxonomy" id="1852386"/>
    <lineage>
        <taxon>Bacteria</taxon>
        <taxon>Bacillati</taxon>
        <taxon>Actinomycetota</taxon>
        <taxon>Coriobacteriia</taxon>
        <taxon>Coriobacteriales</taxon>
        <taxon>Atopobiaceae</taxon>
        <taxon>Thermophilibacter</taxon>
    </lineage>
</organism>
<dbReference type="Gene3D" id="3.30.2010.10">
    <property type="entry name" value="Metalloproteases ('zincins'), catalytic domain"/>
    <property type="match status" value="1"/>
</dbReference>
<feature type="domain" description="YgjP-like metallopeptidase" evidence="1">
    <location>
        <begin position="101"/>
        <end position="203"/>
    </location>
</feature>
<dbReference type="PANTHER" id="PTHR30399">
    <property type="entry name" value="UNCHARACTERIZED PROTEIN YGJP"/>
    <property type="match status" value="1"/>
</dbReference>
<dbReference type="Proteomes" id="UP000697330">
    <property type="component" value="Unassembled WGS sequence"/>
</dbReference>
<reference evidence="2" key="2">
    <citation type="submission" date="2021-09" db="EMBL/GenBank/DDBJ databases">
        <authorList>
            <person name="Gilroy R."/>
        </authorList>
    </citation>
    <scope>NUCLEOTIDE SEQUENCE</scope>
    <source>
        <strain evidence="2">CHK124-7917</strain>
    </source>
</reference>
<dbReference type="CDD" id="cd07344">
    <property type="entry name" value="M48_yhfN_like"/>
    <property type="match status" value="1"/>
</dbReference>
<evidence type="ECO:0000259" key="1">
    <source>
        <dbReference type="Pfam" id="PF01863"/>
    </source>
</evidence>
<sequence length="225" mass="24704">MEKNPTKRTLFAGGPRGVAVEVERRRVRRLNLRVRADGTAHLSIPPRVTLAAAQRFLDGHADWLRRHVDRRLASAAEATPADGLVPLWGRLVPLPGGAAPDEVYRAEVARRLPEVAARMERAVGARASGWQLRAMSTRWGSCTPGTGRIRINVRLAAYPPACLDYVVAHELTHLLEPGHGERFHVLLARAYPDERAVRALLRRPPRDVAATNSFPAGNTHETAAG</sequence>
<dbReference type="RefSeq" id="WP_274959158.1">
    <property type="nucleotide sequence ID" value="NZ_DYWQ01000093.1"/>
</dbReference>
<reference evidence="2" key="1">
    <citation type="journal article" date="2021" name="PeerJ">
        <title>Extensive microbial diversity within the chicken gut microbiome revealed by metagenomics and culture.</title>
        <authorList>
            <person name="Gilroy R."/>
            <person name="Ravi A."/>
            <person name="Getino M."/>
            <person name="Pursley I."/>
            <person name="Horton D.L."/>
            <person name="Alikhan N.F."/>
            <person name="Baker D."/>
            <person name="Gharbi K."/>
            <person name="Hall N."/>
            <person name="Watson M."/>
            <person name="Adriaenssens E.M."/>
            <person name="Foster-Nyarko E."/>
            <person name="Jarju S."/>
            <person name="Secka A."/>
            <person name="Antonio M."/>
            <person name="Oren A."/>
            <person name="Chaudhuri R.R."/>
            <person name="La Ragione R."/>
            <person name="Hildebrand F."/>
            <person name="Pallen M.J."/>
        </authorList>
    </citation>
    <scope>NUCLEOTIDE SEQUENCE</scope>
    <source>
        <strain evidence="2">CHK124-7917</strain>
    </source>
</reference>
<dbReference type="EMBL" id="DYWQ01000093">
    <property type="protein sequence ID" value="HJF45380.1"/>
    <property type="molecule type" value="Genomic_DNA"/>
</dbReference>
<dbReference type="PANTHER" id="PTHR30399:SF1">
    <property type="entry name" value="UTP PYROPHOSPHATASE"/>
    <property type="match status" value="1"/>
</dbReference>
<dbReference type="Pfam" id="PF01863">
    <property type="entry name" value="YgjP-like"/>
    <property type="match status" value="1"/>
</dbReference>
<comment type="caution">
    <text evidence="2">The sequence shown here is derived from an EMBL/GenBank/DDBJ whole genome shotgun (WGS) entry which is preliminary data.</text>
</comment>
<accession>A0A921GFP6</accession>
<dbReference type="AlphaFoldDB" id="A0A921GFP6"/>
<evidence type="ECO:0000313" key="2">
    <source>
        <dbReference type="EMBL" id="HJF45380.1"/>
    </source>
</evidence>
<dbReference type="InterPro" id="IPR053136">
    <property type="entry name" value="UTP_pyrophosphatase-like"/>
</dbReference>
<proteinExistence type="predicted"/>
<dbReference type="InterPro" id="IPR002725">
    <property type="entry name" value="YgjP-like_metallopeptidase"/>
</dbReference>
<evidence type="ECO:0000313" key="3">
    <source>
        <dbReference type="Proteomes" id="UP000697330"/>
    </source>
</evidence>